<comment type="caution">
    <text evidence="1">The sequence shown here is derived from an EMBL/GenBank/DDBJ whole genome shotgun (WGS) entry which is preliminary data.</text>
</comment>
<accession>A0A4V6ALG6</accession>
<dbReference type="Proteomes" id="UP000306552">
    <property type="component" value="Unassembled WGS sequence"/>
</dbReference>
<keyword evidence="2" id="KW-1185">Reference proteome</keyword>
<reference evidence="1 2" key="1">
    <citation type="submission" date="2019-04" db="EMBL/GenBank/DDBJ databases">
        <title>Psychroflexus halotolerans sp. nov., isolated from a marine solar saltern.</title>
        <authorList>
            <person name="Feng X."/>
        </authorList>
    </citation>
    <scope>NUCLEOTIDE SEQUENCE [LARGE SCALE GENOMIC DNA]</scope>
    <source>
        <strain evidence="1 2">WDS2C27</strain>
    </source>
</reference>
<sequence length="135" mass="15962">MENRSQQLSELRPVISGAKVTALTSEEESFQNKTLRPIAKLQNDLLLEIFKHYIKKRKNVYFTLSLQKQVDYIEHAVKQDTKLRNTIKGVFIGLFTYDEYLIYAENNRALNKRITNLTIERLKNHMQYFEEAYAS</sequence>
<evidence type="ECO:0000313" key="1">
    <source>
        <dbReference type="EMBL" id="TKS56525.1"/>
    </source>
</evidence>
<dbReference type="AlphaFoldDB" id="A0A4V6ALG6"/>
<gene>
    <name evidence="1" type="ORF">FCN74_05670</name>
</gene>
<dbReference type="OrthoDB" id="1271679at2"/>
<proteinExistence type="predicted"/>
<protein>
    <submittedName>
        <fullName evidence="1">Glyoxalase</fullName>
    </submittedName>
</protein>
<name>A0A4V6ALG6_9FLAO</name>
<evidence type="ECO:0000313" key="2">
    <source>
        <dbReference type="Proteomes" id="UP000306552"/>
    </source>
</evidence>
<organism evidence="1 2">
    <name type="scientific">Mesohalobacter halotolerans</name>
    <dbReference type="NCBI Taxonomy" id="1883405"/>
    <lineage>
        <taxon>Bacteria</taxon>
        <taxon>Pseudomonadati</taxon>
        <taxon>Bacteroidota</taxon>
        <taxon>Flavobacteriia</taxon>
        <taxon>Flavobacteriales</taxon>
        <taxon>Flavobacteriaceae</taxon>
        <taxon>Mesohalobacter</taxon>
    </lineage>
</organism>
<dbReference type="EMBL" id="SWMU01000002">
    <property type="protein sequence ID" value="TKS56525.1"/>
    <property type="molecule type" value="Genomic_DNA"/>
</dbReference>
<dbReference type="RefSeq" id="WP_138931627.1">
    <property type="nucleotide sequence ID" value="NZ_SWMU01000002.1"/>
</dbReference>